<keyword evidence="8" id="KW-0223">Dioxygenase</keyword>
<keyword evidence="4" id="KW-0411">Iron-sulfur</keyword>
<evidence type="ECO:0000256" key="2">
    <source>
        <dbReference type="ARBA" id="ARBA00022723"/>
    </source>
</evidence>
<keyword evidence="2" id="KW-0479">Metal-binding</keyword>
<dbReference type="PROSITE" id="PS51296">
    <property type="entry name" value="RIESKE"/>
    <property type="match status" value="1"/>
</dbReference>
<keyword evidence="3" id="KW-0408">Iron</keyword>
<evidence type="ECO:0000256" key="5">
    <source>
        <dbReference type="ARBA" id="ARBA00034078"/>
    </source>
</evidence>
<name>A0A7S8FDG8_9BACT</name>
<evidence type="ECO:0000256" key="4">
    <source>
        <dbReference type="ARBA" id="ARBA00023014"/>
    </source>
</evidence>
<dbReference type="EMBL" id="CP047423">
    <property type="protein sequence ID" value="QPD03759.1"/>
    <property type="molecule type" value="Genomic_DNA"/>
</dbReference>
<evidence type="ECO:0000313" key="8">
    <source>
        <dbReference type="EMBL" id="QPD03759.1"/>
    </source>
</evidence>
<dbReference type="Pfam" id="PF00355">
    <property type="entry name" value="Rieske"/>
    <property type="match status" value="1"/>
</dbReference>
<keyword evidence="1" id="KW-0001">2Fe-2S</keyword>
<dbReference type="SUPFAM" id="SSF50022">
    <property type="entry name" value="ISP domain"/>
    <property type="match status" value="1"/>
</dbReference>
<dbReference type="Gene3D" id="2.102.10.10">
    <property type="entry name" value="Rieske [2Fe-2S] iron-sulphur domain"/>
    <property type="match status" value="1"/>
</dbReference>
<sequence length="101" mass="10848">MAEFVRVAALAEVKPGHGIVAEANGKTLAVFNVDGTIHAINNTCCHREGPLGEGELDGDIVTCPWHGWRFNVTTGACMNNPSAKVEAYQVKVEGDDVKVWL</sequence>
<reference evidence="8 9" key="1">
    <citation type="journal article" date="2020" name="ISME J.">
        <title>Enrichment and physiological characterization of a novel comammox Nitrospira indicates ammonium inhibition of complete nitrification.</title>
        <authorList>
            <person name="Sakoula D."/>
            <person name="Koch H."/>
            <person name="Frank J."/>
            <person name="Jetten M.S.M."/>
            <person name="van Kessel M.A.H.J."/>
            <person name="Lucker S."/>
        </authorList>
    </citation>
    <scope>NUCLEOTIDE SEQUENCE [LARGE SCALE GENOMIC DNA]</scope>
    <source>
        <strain evidence="8">Comreactor17</strain>
    </source>
</reference>
<dbReference type="GO" id="GO:0051213">
    <property type="term" value="F:dioxygenase activity"/>
    <property type="evidence" value="ECO:0007669"/>
    <property type="project" value="UniProtKB-KW"/>
</dbReference>
<evidence type="ECO:0000256" key="3">
    <source>
        <dbReference type="ARBA" id="ARBA00023004"/>
    </source>
</evidence>
<dbReference type="KEGG" id="nkf:Nkreftii_001533"/>
<evidence type="ECO:0000256" key="6">
    <source>
        <dbReference type="ARBA" id="ARBA00038001"/>
    </source>
</evidence>
<evidence type="ECO:0000259" key="7">
    <source>
        <dbReference type="PROSITE" id="PS51296"/>
    </source>
</evidence>
<dbReference type="PANTHER" id="PTHR21496:SF0">
    <property type="entry name" value="RIESKE DOMAIN-CONTAINING PROTEIN"/>
    <property type="match status" value="1"/>
</dbReference>
<organism evidence="8 9">
    <name type="scientific">Candidatus Nitrospira kreftii</name>
    <dbReference type="NCBI Taxonomy" id="2652173"/>
    <lineage>
        <taxon>Bacteria</taxon>
        <taxon>Pseudomonadati</taxon>
        <taxon>Nitrospirota</taxon>
        <taxon>Nitrospiria</taxon>
        <taxon>Nitrospirales</taxon>
        <taxon>Nitrospiraceae</taxon>
        <taxon>Nitrospira</taxon>
    </lineage>
</organism>
<comment type="cofactor">
    <cofactor evidence="5">
        <name>[2Fe-2S] cluster</name>
        <dbReference type="ChEBI" id="CHEBI:190135"/>
    </cofactor>
</comment>
<dbReference type="InterPro" id="IPR036922">
    <property type="entry name" value="Rieske_2Fe-2S_sf"/>
</dbReference>
<protein>
    <submittedName>
        <fullName evidence="8">Benzene 1,2-dioxygenase system ferredoxin subunit</fullName>
    </submittedName>
</protein>
<gene>
    <name evidence="8" type="ORF">Nkreftii_001533</name>
</gene>
<accession>A0A7S8FDG8</accession>
<evidence type="ECO:0000256" key="1">
    <source>
        <dbReference type="ARBA" id="ARBA00022714"/>
    </source>
</evidence>
<dbReference type="GO" id="GO:0051537">
    <property type="term" value="F:2 iron, 2 sulfur cluster binding"/>
    <property type="evidence" value="ECO:0007669"/>
    <property type="project" value="UniProtKB-KW"/>
</dbReference>
<dbReference type="InterPro" id="IPR017941">
    <property type="entry name" value="Rieske_2Fe-2S"/>
</dbReference>
<keyword evidence="8" id="KW-0560">Oxidoreductase</keyword>
<dbReference type="AlphaFoldDB" id="A0A7S8FDG8"/>
<dbReference type="PANTHER" id="PTHR21496">
    <property type="entry name" value="FERREDOXIN-RELATED"/>
    <property type="match status" value="1"/>
</dbReference>
<evidence type="ECO:0000313" key="9">
    <source>
        <dbReference type="Proteomes" id="UP000593737"/>
    </source>
</evidence>
<comment type="similarity">
    <text evidence="6">Belongs to the bacterial ring-hydroxylating dioxygenase ferredoxin component family.</text>
</comment>
<dbReference type="GO" id="GO:0046872">
    <property type="term" value="F:metal ion binding"/>
    <property type="evidence" value="ECO:0007669"/>
    <property type="project" value="UniProtKB-KW"/>
</dbReference>
<proteinExistence type="inferred from homology"/>
<feature type="domain" description="Rieske" evidence="7">
    <location>
        <begin position="5"/>
        <end position="99"/>
    </location>
</feature>
<dbReference type="Proteomes" id="UP000593737">
    <property type="component" value="Chromosome"/>
</dbReference>